<dbReference type="Proteomes" id="UP000015100">
    <property type="component" value="Unassembled WGS sequence"/>
</dbReference>
<keyword evidence="1" id="KW-0175">Coiled coil</keyword>
<evidence type="ECO:0000256" key="1">
    <source>
        <dbReference type="SAM" id="Coils"/>
    </source>
</evidence>
<dbReference type="SUPFAM" id="SSF54695">
    <property type="entry name" value="POZ domain"/>
    <property type="match status" value="1"/>
</dbReference>
<proteinExistence type="predicted"/>
<dbReference type="PANTHER" id="PTHR24410">
    <property type="entry name" value="HL07962P-RELATED"/>
    <property type="match status" value="1"/>
</dbReference>
<name>S8AGQ8_DACHA</name>
<sequence length="356" mass="40979">MPRSDSTIEEITAEMAIFTPDESTVTEDEIRVEDAEIFSDSYMILSHSEENLKNLISLHDSWSTDKNTAWFPKLFETSRFSDVNFIVGPAKTMIKAHRGILCERSSFFQNLFDKPVDNPHKVHNIRVPDYHVETFRAILRFLYTGQVDHSRHPGYVARLYKEAGSLGIPELQEYAVSYLVNTITHKAPEVMDWALYIIGMINGLAECYSLWSDLEPVFDAIVHMEDFETFSNREEFVKMMDENAVPARILFQKFIRINDRARTTIQKSHSQALRAFEEKVDDLQASADDLEANLRGDIEGKSVVLEGLEAEKKDLEALLDFQAHEIKALKCRIDLLEKDNDELKKQRPKEVKKTGK</sequence>
<keyword evidence="4" id="KW-1185">Reference proteome</keyword>
<dbReference type="InterPro" id="IPR011333">
    <property type="entry name" value="SKP1/BTB/POZ_sf"/>
</dbReference>
<dbReference type="SMART" id="SM00225">
    <property type="entry name" value="BTB"/>
    <property type="match status" value="1"/>
</dbReference>
<evidence type="ECO:0000259" key="2">
    <source>
        <dbReference type="PROSITE" id="PS50097"/>
    </source>
</evidence>
<comment type="caution">
    <text evidence="3">The sequence shown here is derived from an EMBL/GenBank/DDBJ whole genome shotgun (WGS) entry which is preliminary data.</text>
</comment>
<gene>
    <name evidence="3" type="ORF">H072_3837</name>
</gene>
<reference evidence="4" key="2">
    <citation type="submission" date="2013-04" db="EMBL/GenBank/DDBJ databases">
        <title>Genomic mechanisms accounting for the adaptation to parasitism in nematode-trapping fungi.</title>
        <authorList>
            <person name="Ahren D.G."/>
        </authorList>
    </citation>
    <scope>NUCLEOTIDE SEQUENCE [LARGE SCALE GENOMIC DNA]</scope>
    <source>
        <strain evidence="4">CBS 200.50</strain>
    </source>
</reference>
<dbReference type="AlphaFoldDB" id="S8AGQ8"/>
<evidence type="ECO:0000313" key="3">
    <source>
        <dbReference type="EMBL" id="EPS42074.1"/>
    </source>
</evidence>
<dbReference type="PANTHER" id="PTHR24410:SF23">
    <property type="entry name" value="BTB DOMAIN-CONTAINING PROTEIN-RELATED"/>
    <property type="match status" value="1"/>
</dbReference>
<protein>
    <recommendedName>
        <fullName evidence="2">BTB domain-containing protein</fullName>
    </recommendedName>
</protein>
<dbReference type="HOGENOM" id="CLU_778491_0_0_1"/>
<dbReference type="InterPro" id="IPR000210">
    <property type="entry name" value="BTB/POZ_dom"/>
</dbReference>
<organism evidence="3 4">
    <name type="scientific">Dactylellina haptotyla (strain CBS 200.50)</name>
    <name type="common">Nematode-trapping fungus</name>
    <name type="synonym">Monacrosporium haptotylum</name>
    <dbReference type="NCBI Taxonomy" id="1284197"/>
    <lineage>
        <taxon>Eukaryota</taxon>
        <taxon>Fungi</taxon>
        <taxon>Dikarya</taxon>
        <taxon>Ascomycota</taxon>
        <taxon>Pezizomycotina</taxon>
        <taxon>Orbiliomycetes</taxon>
        <taxon>Orbiliales</taxon>
        <taxon>Orbiliaceae</taxon>
        <taxon>Dactylellina</taxon>
    </lineage>
</organism>
<feature type="domain" description="BTB" evidence="2">
    <location>
        <begin position="81"/>
        <end position="151"/>
    </location>
</feature>
<dbReference type="InterPro" id="IPR051481">
    <property type="entry name" value="BTB-POZ/Galectin-3-binding"/>
</dbReference>
<dbReference type="OrthoDB" id="194443at2759"/>
<dbReference type="PROSITE" id="PS50097">
    <property type="entry name" value="BTB"/>
    <property type="match status" value="1"/>
</dbReference>
<dbReference type="EMBL" id="AQGS01000129">
    <property type="protein sequence ID" value="EPS42074.1"/>
    <property type="molecule type" value="Genomic_DNA"/>
</dbReference>
<evidence type="ECO:0000313" key="4">
    <source>
        <dbReference type="Proteomes" id="UP000015100"/>
    </source>
</evidence>
<dbReference type="Pfam" id="PF00651">
    <property type="entry name" value="BTB"/>
    <property type="match status" value="1"/>
</dbReference>
<feature type="coiled-coil region" evidence="1">
    <location>
        <begin position="273"/>
        <end position="353"/>
    </location>
</feature>
<dbReference type="Gene3D" id="3.30.710.10">
    <property type="entry name" value="Potassium Channel Kv1.1, Chain A"/>
    <property type="match status" value="1"/>
</dbReference>
<accession>S8AGQ8</accession>
<reference evidence="3 4" key="1">
    <citation type="journal article" date="2013" name="PLoS Genet.">
        <title>Genomic mechanisms accounting for the adaptation to parasitism in nematode-trapping fungi.</title>
        <authorList>
            <person name="Meerupati T."/>
            <person name="Andersson K.M."/>
            <person name="Friman E."/>
            <person name="Kumar D."/>
            <person name="Tunlid A."/>
            <person name="Ahren D."/>
        </authorList>
    </citation>
    <scope>NUCLEOTIDE SEQUENCE [LARGE SCALE GENOMIC DNA]</scope>
    <source>
        <strain evidence="3 4">CBS 200.50</strain>
    </source>
</reference>